<dbReference type="GO" id="GO:0042597">
    <property type="term" value="C:periplasmic space"/>
    <property type="evidence" value="ECO:0007669"/>
    <property type="project" value="UniProtKB-ARBA"/>
</dbReference>
<dbReference type="Proteomes" id="UP000435304">
    <property type="component" value="Unassembled WGS sequence"/>
</dbReference>
<dbReference type="PROSITE" id="PS51257">
    <property type="entry name" value="PROKAR_LIPOPROTEIN"/>
    <property type="match status" value="1"/>
</dbReference>
<dbReference type="Gene3D" id="3.40.190.10">
    <property type="entry name" value="Periplasmic binding protein-like II"/>
    <property type="match status" value="1"/>
</dbReference>
<dbReference type="InterPro" id="IPR000914">
    <property type="entry name" value="SBP_5_dom"/>
</dbReference>
<accession>A0A6A9UY07</accession>
<feature type="compositionally biased region" description="Polar residues" evidence="1">
    <location>
        <begin position="37"/>
        <end position="47"/>
    </location>
</feature>
<evidence type="ECO:0000256" key="1">
    <source>
        <dbReference type="SAM" id="MobiDB-lite"/>
    </source>
</evidence>
<dbReference type="GO" id="GO:0043190">
    <property type="term" value="C:ATP-binding cassette (ABC) transporter complex"/>
    <property type="evidence" value="ECO:0007669"/>
    <property type="project" value="InterPro"/>
</dbReference>
<reference evidence="4 5" key="1">
    <citation type="submission" date="2019-12" db="EMBL/GenBank/DDBJ databases">
        <title>Auraticoccus cholistani sp. nov., an actinomycete isolated from soil of Cholistan desert.</title>
        <authorList>
            <person name="Cheema M.T."/>
        </authorList>
    </citation>
    <scope>NUCLEOTIDE SEQUENCE [LARGE SCALE GENOMIC DNA]</scope>
    <source>
        <strain evidence="4 5">F435</strain>
    </source>
</reference>
<dbReference type="Gene3D" id="3.90.76.10">
    <property type="entry name" value="Dipeptide-binding Protein, Domain 1"/>
    <property type="match status" value="1"/>
</dbReference>
<protein>
    <submittedName>
        <fullName evidence="4">ABC transporter family substrate-binding protein</fullName>
    </submittedName>
</protein>
<keyword evidence="5" id="KW-1185">Reference proteome</keyword>
<keyword evidence="2" id="KW-0732">Signal</keyword>
<dbReference type="InterPro" id="IPR039424">
    <property type="entry name" value="SBP_5"/>
</dbReference>
<evidence type="ECO:0000313" key="4">
    <source>
        <dbReference type="EMBL" id="MVA76632.1"/>
    </source>
</evidence>
<evidence type="ECO:0000313" key="5">
    <source>
        <dbReference type="Proteomes" id="UP000435304"/>
    </source>
</evidence>
<dbReference type="AlphaFoldDB" id="A0A6A9UY07"/>
<feature type="region of interest" description="Disordered" evidence="1">
    <location>
        <begin position="25"/>
        <end position="50"/>
    </location>
</feature>
<dbReference type="Pfam" id="PF00496">
    <property type="entry name" value="SBP_bac_5"/>
    <property type="match status" value="1"/>
</dbReference>
<organism evidence="4 5">
    <name type="scientific">Auraticoccus cholistanensis</name>
    <dbReference type="NCBI Taxonomy" id="2656650"/>
    <lineage>
        <taxon>Bacteria</taxon>
        <taxon>Bacillati</taxon>
        <taxon>Actinomycetota</taxon>
        <taxon>Actinomycetes</taxon>
        <taxon>Propionibacteriales</taxon>
        <taxon>Propionibacteriaceae</taxon>
        <taxon>Auraticoccus</taxon>
    </lineage>
</organism>
<dbReference type="RefSeq" id="WP_156610224.1">
    <property type="nucleotide sequence ID" value="NZ_WPCU01000007.1"/>
</dbReference>
<comment type="caution">
    <text evidence="4">The sequence shown here is derived from an EMBL/GenBank/DDBJ whole genome shotgun (WGS) entry which is preliminary data.</text>
</comment>
<proteinExistence type="predicted"/>
<name>A0A6A9UY07_9ACTN</name>
<dbReference type="PANTHER" id="PTHR30290">
    <property type="entry name" value="PERIPLASMIC BINDING COMPONENT OF ABC TRANSPORTER"/>
    <property type="match status" value="1"/>
</dbReference>
<dbReference type="PIRSF" id="PIRSF002741">
    <property type="entry name" value="MppA"/>
    <property type="match status" value="1"/>
</dbReference>
<dbReference type="InterPro" id="IPR030678">
    <property type="entry name" value="Peptide/Ni-bd"/>
</dbReference>
<gene>
    <name evidence="4" type="ORF">GC722_11445</name>
</gene>
<feature type="chain" id="PRO_5039695725" evidence="2">
    <location>
        <begin position="23"/>
        <end position="562"/>
    </location>
</feature>
<feature type="signal peptide" evidence="2">
    <location>
        <begin position="1"/>
        <end position="22"/>
    </location>
</feature>
<dbReference type="EMBL" id="WPCU01000007">
    <property type="protein sequence ID" value="MVA76632.1"/>
    <property type="molecule type" value="Genomic_DNA"/>
</dbReference>
<evidence type="ECO:0000259" key="3">
    <source>
        <dbReference type="Pfam" id="PF00496"/>
    </source>
</evidence>
<dbReference type="GO" id="GO:1904680">
    <property type="term" value="F:peptide transmembrane transporter activity"/>
    <property type="evidence" value="ECO:0007669"/>
    <property type="project" value="TreeGrafter"/>
</dbReference>
<dbReference type="CDD" id="cd08501">
    <property type="entry name" value="PBP2_Lpqw"/>
    <property type="match status" value="1"/>
</dbReference>
<evidence type="ECO:0000256" key="2">
    <source>
        <dbReference type="SAM" id="SignalP"/>
    </source>
</evidence>
<dbReference type="Gene3D" id="3.10.105.10">
    <property type="entry name" value="Dipeptide-binding Protein, Domain 3"/>
    <property type="match status" value="1"/>
</dbReference>
<dbReference type="SUPFAM" id="SSF53850">
    <property type="entry name" value="Periplasmic binding protein-like II"/>
    <property type="match status" value="1"/>
</dbReference>
<feature type="domain" description="Solute-binding protein family 5" evidence="3">
    <location>
        <begin position="109"/>
        <end position="477"/>
    </location>
</feature>
<sequence length="562" mass="61395">MKPRKLLALPLISALIFLGACGSTEPQAPGGGEQTEDTSSVPTSDINPQPREALQQGGELRLAITDFVYWNPLNVNGNEADYADIVEAFLPQLVIVDDSGAPVINPEYVVSAEVTSEDPTVVDWKLNPNAVWNDGSKLSWRDFEAMWQACGTGDAEFQCASTQGYDQIEKVEQGVDEQNAIITFKGAYPDWTQPFTTLFKADSMADAETFNSGWEDITEIGDWLSGPFKVDTYDETQKVLTLVPNEKWWGEAPLLDKISWRAVSADAQANAFVNGELDAFEVGIDPDAFAKASGYAEGSVRKAGGPDFRHFTFNVEAGNLKSKAVRQAIVMGLDRQSIGSSDLAGIDWPVKPLNNNIFLETQEAYVDVAEQTGINYDPAKARQTLEADGWTLNDATGIYEKDGKPLTVTFTQITGVPVSENEAVQTQSQLKEVGIDVKIADATQENWIDKLSASEFEIFAFSWIGTPYPYQFKQIYGTGSDSNFGNLSVPEIDQLADQVDVTVDVAERTELANQAAALIWENVGTLPLYQRPQIVATKSNLANYGAPGLTVIEWENVGYMAG</sequence>
<dbReference type="PANTHER" id="PTHR30290:SF65">
    <property type="entry name" value="MONOACYL PHOSPHATIDYLINOSITOL TETRAMANNOSIDE-BINDING PROTEIN LPQW-RELATED"/>
    <property type="match status" value="1"/>
</dbReference>
<dbReference type="GO" id="GO:0015833">
    <property type="term" value="P:peptide transport"/>
    <property type="evidence" value="ECO:0007669"/>
    <property type="project" value="TreeGrafter"/>
</dbReference>